<organism evidence="1 2">
    <name type="scientific">Microbulbifer taiwanensis</name>
    <dbReference type="NCBI Taxonomy" id="986746"/>
    <lineage>
        <taxon>Bacteria</taxon>
        <taxon>Pseudomonadati</taxon>
        <taxon>Pseudomonadota</taxon>
        <taxon>Gammaproteobacteria</taxon>
        <taxon>Cellvibrionales</taxon>
        <taxon>Microbulbiferaceae</taxon>
        <taxon>Microbulbifer</taxon>
    </lineage>
</organism>
<reference evidence="2" key="1">
    <citation type="journal article" date="2019" name="Int. J. Syst. Evol. Microbiol.">
        <title>The Global Catalogue of Microorganisms (GCM) 10K type strain sequencing project: providing services to taxonomists for standard genome sequencing and annotation.</title>
        <authorList>
            <consortium name="The Broad Institute Genomics Platform"/>
            <consortium name="The Broad Institute Genome Sequencing Center for Infectious Disease"/>
            <person name="Wu L."/>
            <person name="Ma J."/>
        </authorList>
    </citation>
    <scope>NUCLEOTIDE SEQUENCE [LARGE SCALE GENOMIC DNA]</scope>
    <source>
        <strain evidence="2">CGMCC 1.13718</strain>
    </source>
</reference>
<dbReference type="RefSeq" id="WP_226864909.1">
    <property type="nucleotide sequence ID" value="NZ_JACZFR010000026.1"/>
</dbReference>
<dbReference type="EMBL" id="JBHSVR010000001">
    <property type="protein sequence ID" value="MFC6632031.1"/>
    <property type="molecule type" value="Genomic_DNA"/>
</dbReference>
<accession>A0ABW1YGY6</accession>
<keyword evidence="2" id="KW-1185">Reference proteome</keyword>
<evidence type="ECO:0000313" key="2">
    <source>
        <dbReference type="Proteomes" id="UP001596425"/>
    </source>
</evidence>
<protein>
    <submittedName>
        <fullName evidence="1">Uncharacterized protein</fullName>
    </submittedName>
</protein>
<dbReference type="Proteomes" id="UP001596425">
    <property type="component" value="Unassembled WGS sequence"/>
</dbReference>
<sequence>MAKSATALTVAASRENSTMRPLPAFPSRGGGVFSLEDVTELVAVLKPFWQPDA</sequence>
<proteinExistence type="predicted"/>
<name>A0ABW1YGY6_9GAMM</name>
<evidence type="ECO:0000313" key="1">
    <source>
        <dbReference type="EMBL" id="MFC6632031.1"/>
    </source>
</evidence>
<comment type="caution">
    <text evidence="1">The sequence shown here is derived from an EMBL/GenBank/DDBJ whole genome shotgun (WGS) entry which is preliminary data.</text>
</comment>
<gene>
    <name evidence="1" type="ORF">ACFQBM_01990</name>
</gene>